<organism evidence="2 3">
    <name type="scientific">Anaerococcus kampingae</name>
    <dbReference type="NCBI Taxonomy" id="3115614"/>
    <lineage>
        <taxon>Bacteria</taxon>
        <taxon>Bacillati</taxon>
        <taxon>Bacillota</taxon>
        <taxon>Tissierellia</taxon>
        <taxon>Tissierellales</taxon>
        <taxon>Peptoniphilaceae</taxon>
        <taxon>Anaerococcus</taxon>
    </lineage>
</organism>
<accession>A0ABW9MD35</accession>
<feature type="domain" description="DUF4300" evidence="1">
    <location>
        <begin position="39"/>
        <end position="276"/>
    </location>
</feature>
<dbReference type="PROSITE" id="PS51257">
    <property type="entry name" value="PROKAR_LIPOPROTEIN"/>
    <property type="match status" value="1"/>
</dbReference>
<dbReference type="InterPro" id="IPR025389">
    <property type="entry name" value="DUF4300"/>
</dbReference>
<reference evidence="2 3" key="1">
    <citation type="journal article" date="2025" name="Anaerobe">
        <title>Description of Anaerococcus kampingiae sp. nov., Anaerococcus groningensis sp. nov., Anaerococcus martiniensis sp. nov., and Anaerococcus cruorum sp. nov., isolated from human clinical specimens.</title>
        <authorList>
            <person name="Boiten K.E."/>
            <person name="Meijer J."/>
            <person name="van Wezel E.M."/>
            <person name="Veloo A.C.M."/>
        </authorList>
    </citation>
    <scope>NUCLEOTIDE SEQUENCE [LARGE SCALE GENOMIC DNA]</scope>
    <source>
        <strain evidence="2 3">ENR0874</strain>
    </source>
</reference>
<evidence type="ECO:0000259" key="1">
    <source>
        <dbReference type="Pfam" id="PF14133"/>
    </source>
</evidence>
<dbReference type="Proteomes" id="UP001637994">
    <property type="component" value="Unassembled WGS sequence"/>
</dbReference>
<proteinExistence type="predicted"/>
<sequence>MKKILAILAMTLILGACSQKDKGLEEGKEIQNQIVEPSLSNMADEDSQKFVKNTLKDKINPDRVNSFMKLVKDYNEAVGNDLLVDGFIKDINKTYDTGKIIEKRDGKDLVDTNCRINAFLLSGDELTNKNQTEIDDSMLFTDLDMIKKGKIFNDDETFKFKEFFTSIPTESSKDPAVQGKIAEKYYQNWTYPEKFDLVSVMIHDKLDGDKLFIGHIGVLTEIDGGYLFVEKISFEEPYQAIKFPTKDACYKYLQDKFKDFIDPEAAPPFIMDNGKYIE</sequence>
<name>A0ABW9MD35_9FIRM</name>
<dbReference type="EMBL" id="JBGMEF010000005">
    <property type="protein sequence ID" value="MFO3666362.1"/>
    <property type="molecule type" value="Genomic_DNA"/>
</dbReference>
<dbReference type="RefSeq" id="WP_265214251.1">
    <property type="nucleotide sequence ID" value="NZ_JBGMEF010000005.1"/>
</dbReference>
<evidence type="ECO:0000313" key="2">
    <source>
        <dbReference type="EMBL" id="MFO3666362.1"/>
    </source>
</evidence>
<evidence type="ECO:0000313" key="3">
    <source>
        <dbReference type="Proteomes" id="UP001637994"/>
    </source>
</evidence>
<dbReference type="Pfam" id="PF14133">
    <property type="entry name" value="DUF4300"/>
    <property type="match status" value="1"/>
</dbReference>
<keyword evidence="3" id="KW-1185">Reference proteome</keyword>
<gene>
    <name evidence="2" type="ORF">ACCQ42_01050</name>
</gene>
<comment type="caution">
    <text evidence="2">The sequence shown here is derived from an EMBL/GenBank/DDBJ whole genome shotgun (WGS) entry which is preliminary data.</text>
</comment>
<protein>
    <submittedName>
        <fullName evidence="2">DUF4300 family protein</fullName>
    </submittedName>
</protein>